<dbReference type="EMBL" id="LT629750">
    <property type="protein sequence ID" value="SDS90496.1"/>
    <property type="molecule type" value="Genomic_DNA"/>
</dbReference>
<dbReference type="Proteomes" id="UP000243904">
    <property type="component" value="Chromosome I"/>
</dbReference>
<protein>
    <submittedName>
        <fullName evidence="2">Uncharacterized protein</fullName>
    </submittedName>
</protein>
<gene>
    <name evidence="2" type="ORF">SAMN05444158_3632</name>
</gene>
<feature type="compositionally biased region" description="Polar residues" evidence="1">
    <location>
        <begin position="7"/>
        <end position="20"/>
    </location>
</feature>
<feature type="region of interest" description="Disordered" evidence="1">
    <location>
        <begin position="1"/>
        <end position="27"/>
    </location>
</feature>
<keyword evidence="3" id="KW-1185">Reference proteome</keyword>
<dbReference type="AlphaFoldDB" id="A0A1H1W1V7"/>
<name>A0A1H1W1V7_9BRAD</name>
<accession>A0A1H1W1V7</accession>
<evidence type="ECO:0000313" key="3">
    <source>
        <dbReference type="Proteomes" id="UP000243904"/>
    </source>
</evidence>
<proteinExistence type="predicted"/>
<evidence type="ECO:0000256" key="1">
    <source>
        <dbReference type="SAM" id="MobiDB-lite"/>
    </source>
</evidence>
<reference evidence="3" key="1">
    <citation type="submission" date="2016-10" db="EMBL/GenBank/DDBJ databases">
        <authorList>
            <person name="Varghese N."/>
            <person name="Submissions S."/>
        </authorList>
    </citation>
    <scope>NUCLEOTIDE SEQUENCE [LARGE SCALE GENOMIC DNA]</scope>
    <source>
        <strain evidence="3">GAS369</strain>
    </source>
</reference>
<organism evidence="2 3">
    <name type="scientific">Bradyrhizobium canariense</name>
    <dbReference type="NCBI Taxonomy" id="255045"/>
    <lineage>
        <taxon>Bacteria</taxon>
        <taxon>Pseudomonadati</taxon>
        <taxon>Pseudomonadota</taxon>
        <taxon>Alphaproteobacteria</taxon>
        <taxon>Hyphomicrobiales</taxon>
        <taxon>Nitrobacteraceae</taxon>
        <taxon>Bradyrhizobium</taxon>
    </lineage>
</organism>
<sequence>MMAHQIKPSSPGLTGRSSTPRLLGRHSGARVGVNYDVQLHIGESRGHKFSNHFEIPDRSALRTVRNDGDIRC</sequence>
<evidence type="ECO:0000313" key="2">
    <source>
        <dbReference type="EMBL" id="SDS90496.1"/>
    </source>
</evidence>